<dbReference type="eggNOG" id="KOG1267">
    <property type="taxonomic scope" value="Eukaryota"/>
</dbReference>
<dbReference type="Gene3D" id="1.25.70.10">
    <property type="entry name" value="Transcription termination factor 3, mitochondrial"/>
    <property type="match status" value="2"/>
</dbReference>
<dbReference type="InterPro" id="IPR038538">
    <property type="entry name" value="MTERF_sf"/>
</dbReference>
<proteinExistence type="inferred from homology"/>
<accession>D7KVD3</accession>
<evidence type="ECO:0000256" key="3">
    <source>
        <dbReference type="ARBA" id="ARBA00022946"/>
    </source>
</evidence>
<dbReference type="EMBL" id="GL348714">
    <property type="protein sequence ID" value="EFH64313.1"/>
    <property type="molecule type" value="Genomic_DNA"/>
</dbReference>
<dbReference type="AlphaFoldDB" id="D7KVD3"/>
<dbReference type="GO" id="GO:0006353">
    <property type="term" value="P:DNA-templated transcription termination"/>
    <property type="evidence" value="ECO:0007669"/>
    <property type="project" value="UniProtKB-KW"/>
</dbReference>
<dbReference type="GO" id="GO:0003676">
    <property type="term" value="F:nucleic acid binding"/>
    <property type="evidence" value="ECO:0007669"/>
    <property type="project" value="InterPro"/>
</dbReference>
<evidence type="ECO:0000313" key="4">
    <source>
        <dbReference type="EMBL" id="EFH64313.1"/>
    </source>
</evidence>
<organism evidence="5">
    <name type="scientific">Arabidopsis lyrata subsp. lyrata</name>
    <name type="common">Lyre-leaved rock-cress</name>
    <dbReference type="NCBI Taxonomy" id="81972"/>
    <lineage>
        <taxon>Eukaryota</taxon>
        <taxon>Viridiplantae</taxon>
        <taxon>Streptophyta</taxon>
        <taxon>Embryophyta</taxon>
        <taxon>Tracheophyta</taxon>
        <taxon>Spermatophyta</taxon>
        <taxon>Magnoliopsida</taxon>
        <taxon>eudicotyledons</taxon>
        <taxon>Gunneridae</taxon>
        <taxon>Pentapetalae</taxon>
        <taxon>rosids</taxon>
        <taxon>malvids</taxon>
        <taxon>Brassicales</taxon>
        <taxon>Brassicaceae</taxon>
        <taxon>Camelineae</taxon>
        <taxon>Arabidopsis</taxon>
    </lineage>
</organism>
<dbReference type="HOGENOM" id="CLU_347602_0_0_1"/>
<gene>
    <name evidence="4" type="ORF">ARALYDRAFT_893298</name>
</gene>
<dbReference type="Pfam" id="PF02536">
    <property type="entry name" value="mTERF"/>
    <property type="match status" value="2"/>
</dbReference>
<name>D7KVD3_ARALL</name>
<dbReference type="Gramene" id="scaffold_200372.1">
    <property type="protein sequence ID" value="scaffold_200372.1"/>
    <property type="gene ID" value="scaffold_200372.1"/>
</dbReference>
<keyword evidence="2" id="KW-0804">Transcription</keyword>
<dbReference type="STRING" id="81972.D7KVD3"/>
<evidence type="ECO:0000313" key="5">
    <source>
        <dbReference type="Proteomes" id="UP000008694"/>
    </source>
</evidence>
<reference evidence="5" key="1">
    <citation type="journal article" date="2011" name="Nat. Genet.">
        <title>The Arabidopsis lyrata genome sequence and the basis of rapid genome size change.</title>
        <authorList>
            <person name="Hu T.T."/>
            <person name="Pattyn P."/>
            <person name="Bakker E.G."/>
            <person name="Cao J."/>
            <person name="Cheng J.-F."/>
            <person name="Clark R.M."/>
            <person name="Fahlgren N."/>
            <person name="Fawcett J.A."/>
            <person name="Grimwood J."/>
            <person name="Gundlach H."/>
            <person name="Haberer G."/>
            <person name="Hollister J.D."/>
            <person name="Ossowski S."/>
            <person name="Ottilar R.P."/>
            <person name="Salamov A.A."/>
            <person name="Schneeberger K."/>
            <person name="Spannagl M."/>
            <person name="Wang X."/>
            <person name="Yang L."/>
            <person name="Nasrallah M.E."/>
            <person name="Bergelson J."/>
            <person name="Carrington J.C."/>
            <person name="Gaut B.S."/>
            <person name="Schmutz J."/>
            <person name="Mayer K.F.X."/>
            <person name="Van de Peer Y."/>
            <person name="Grigoriev I.V."/>
            <person name="Nordborg M."/>
            <person name="Weigel D."/>
            <person name="Guo Y.-L."/>
        </authorList>
    </citation>
    <scope>NUCLEOTIDE SEQUENCE [LARGE SCALE GENOMIC DNA]</scope>
    <source>
        <strain evidence="5">cv. MN47</strain>
    </source>
</reference>
<sequence>MCSLILHGRRLVQLQKWCHLSFSVQKASSFSTVSTKDCRKGEIFTISYSYLVDSLGLTRKLAESISEGKANPESVLSLLTSHGFTDSQISSIITIYPRLFLLDAKKSLAPKLKFLQSRGASSSELTEIVSKVPEILAKKGDKTLSRYYDFVKVIVEADKSSNYDKLCHSLPVGNLENKIRNISVLRELGVPQRLLFPLLISSGGPVNGKERFGESIKKLVEMGFDPTTTKFVKALRIVQGLSAKTIEEKANLYKSLGFDDVWEIFNKYPIFLALSEKNILNSVETFLGLGFSRDEFANMVKSFPQGIGLSAETVKKKTEFLVKKMNWPLKALVLNPAVLGYNMEKRIVPRCNVIKALMSKGLLGDTGSKLPPIGSVLKSTNQVFFKRRSVELQKWRNLSVSVPNASSFFNLFSFATTAAHLSPRVGRKGKDFTFSYLVDSLGLPKKLAESISRKVSFEDKGNPDSVLSLFRCQGFTDSQISSMIEIYPRLLILDAEKSLGPKLQFLQSREASSFELTQIVSKVPEILGKKGDKTISVYYDFIKDTLHDKSFKYEKLCHSFPPGNLENKIRNVSVLRELGMPHKLLFSLLISDSQPVCGKEKFEGTLKKVVEMGFDPTTGKFVEALNVIYKMNEKTIEERFNLYKSLGFDAGDVWSSFKKWPISLRVTEKKMLDSIETFLGLGFSRDEFAKMVKHFPPCIGLSTEMVKKKTEFLVKKMNWPLKALVSNPAVLGYSLEKRIVPRVSVKNMLISIEAFLGPGFSRDEFALT</sequence>
<evidence type="ECO:0000256" key="2">
    <source>
        <dbReference type="ARBA" id="ARBA00022472"/>
    </source>
</evidence>
<dbReference type="PANTHER" id="PTHR13068:SF150">
    <property type="entry name" value="MITOCHONDRIAL TRANSCRIPTION TERMINATION FACTOR FAMILY PROTEIN"/>
    <property type="match status" value="1"/>
</dbReference>
<evidence type="ECO:0000256" key="1">
    <source>
        <dbReference type="ARBA" id="ARBA00007692"/>
    </source>
</evidence>
<keyword evidence="2" id="KW-0805">Transcription regulation</keyword>
<keyword evidence="3" id="KW-0809">Transit peptide</keyword>
<dbReference type="SMART" id="SM00733">
    <property type="entry name" value="Mterf"/>
    <property type="match status" value="12"/>
</dbReference>
<protein>
    <recommendedName>
        <fullName evidence="6">Mitochondrial transcription termination factor family protein</fullName>
    </recommendedName>
</protein>
<dbReference type="Proteomes" id="UP000008694">
    <property type="component" value="Unassembled WGS sequence"/>
</dbReference>
<evidence type="ECO:0008006" key="6">
    <source>
        <dbReference type="Google" id="ProtNLM"/>
    </source>
</evidence>
<keyword evidence="5" id="KW-1185">Reference proteome</keyword>
<keyword evidence="2" id="KW-0806">Transcription termination</keyword>
<comment type="similarity">
    <text evidence="1">Belongs to the mTERF family.</text>
</comment>
<dbReference type="InterPro" id="IPR003690">
    <property type="entry name" value="MTERF"/>
</dbReference>
<dbReference type="PANTHER" id="PTHR13068">
    <property type="entry name" value="CGI-12 PROTEIN-RELATED"/>
    <property type="match status" value="1"/>
</dbReference>
<dbReference type="GO" id="GO:0005737">
    <property type="term" value="C:cytoplasm"/>
    <property type="evidence" value="ECO:0007669"/>
    <property type="project" value="UniProtKB-ARBA"/>
</dbReference>